<accession>A0ABR1PGE1</accession>
<dbReference type="InterPro" id="IPR036291">
    <property type="entry name" value="NAD(P)-bd_dom_sf"/>
</dbReference>
<dbReference type="PANTHER" id="PTHR24320:SF236">
    <property type="entry name" value="SHORT-CHAIN DEHYDROGENASE-RELATED"/>
    <property type="match status" value="1"/>
</dbReference>
<dbReference type="PANTHER" id="PTHR24320">
    <property type="entry name" value="RETINOL DEHYDROGENASE"/>
    <property type="match status" value="1"/>
</dbReference>
<name>A0ABR1PGE1_DIAER</name>
<dbReference type="SUPFAM" id="SSF51735">
    <property type="entry name" value="NAD(P)-binding Rossmann-fold domains"/>
    <property type="match status" value="1"/>
</dbReference>
<sequence>MAPSFASLWAQMFPSRPAFTEKDVPNLTGKVYIVTGSTSGMGLELARILYSKNAKVYIAAREEGNAIASIKKAEPASKGELVFLHLDLADLNSVKASAERFLSAETQLHVLFNNAGYMAADDKKMETTAQGYEKQLGVMCLGPFLFTKLLTPTLQATAADKGSYTNEVRVVFVSSLAAEFYYEKEHGLGLDLENLDYHRPKLSIERYGLAKVGVWAYGIEFSKRFGGVLGVPLNPGNLRTDLFSQQGFLFRLQVLLMHYHPVNGAYTQLFAGLSPEVARPGSYVLPWGRVGPISEDLQLAARPESEGGVDLTCKFWDWSEKQVERFL</sequence>
<evidence type="ECO:0000313" key="5">
    <source>
        <dbReference type="Proteomes" id="UP001430848"/>
    </source>
</evidence>
<dbReference type="InterPro" id="IPR002347">
    <property type="entry name" value="SDR_fam"/>
</dbReference>
<gene>
    <name evidence="4" type="primary">RDH1_1</name>
    <name evidence="4" type="ORF">SLS63_003613</name>
</gene>
<dbReference type="Pfam" id="PF00106">
    <property type="entry name" value="adh_short"/>
    <property type="match status" value="1"/>
</dbReference>
<evidence type="ECO:0000256" key="2">
    <source>
        <dbReference type="ARBA" id="ARBA00022857"/>
    </source>
</evidence>
<dbReference type="Proteomes" id="UP001430848">
    <property type="component" value="Unassembled WGS sequence"/>
</dbReference>
<dbReference type="Gene3D" id="3.40.50.720">
    <property type="entry name" value="NAD(P)-binding Rossmann-like Domain"/>
    <property type="match status" value="1"/>
</dbReference>
<evidence type="ECO:0000313" key="4">
    <source>
        <dbReference type="EMBL" id="KAK7736092.1"/>
    </source>
</evidence>
<protein>
    <submittedName>
        <fullName evidence="4">Short-chain alcohol dehydrogenase</fullName>
    </submittedName>
</protein>
<keyword evidence="3" id="KW-0560">Oxidoreductase</keyword>
<comment type="similarity">
    <text evidence="1">Belongs to the short-chain dehydrogenases/reductases (SDR) family.</text>
</comment>
<proteinExistence type="inferred from homology"/>
<organism evidence="4 5">
    <name type="scientific">Diaporthe eres</name>
    <name type="common">Phomopsis oblonga</name>
    <dbReference type="NCBI Taxonomy" id="83184"/>
    <lineage>
        <taxon>Eukaryota</taxon>
        <taxon>Fungi</taxon>
        <taxon>Dikarya</taxon>
        <taxon>Ascomycota</taxon>
        <taxon>Pezizomycotina</taxon>
        <taxon>Sordariomycetes</taxon>
        <taxon>Sordariomycetidae</taxon>
        <taxon>Diaporthales</taxon>
        <taxon>Diaporthaceae</taxon>
        <taxon>Diaporthe</taxon>
        <taxon>Diaporthe eres species complex</taxon>
    </lineage>
</organism>
<dbReference type="PRINTS" id="PR00081">
    <property type="entry name" value="GDHRDH"/>
</dbReference>
<keyword evidence="5" id="KW-1185">Reference proteome</keyword>
<dbReference type="EMBL" id="JAKNSF020000011">
    <property type="protein sequence ID" value="KAK7736092.1"/>
    <property type="molecule type" value="Genomic_DNA"/>
</dbReference>
<reference evidence="4 5" key="1">
    <citation type="submission" date="2024-02" db="EMBL/GenBank/DDBJ databases">
        <title>De novo assembly and annotation of 12 fungi associated with fruit tree decline syndrome in Ontario, Canada.</title>
        <authorList>
            <person name="Sulman M."/>
            <person name="Ellouze W."/>
            <person name="Ilyukhin E."/>
        </authorList>
    </citation>
    <scope>NUCLEOTIDE SEQUENCE [LARGE SCALE GENOMIC DNA]</scope>
    <source>
        <strain evidence="4 5">M169</strain>
    </source>
</reference>
<comment type="caution">
    <text evidence="4">The sequence shown here is derived from an EMBL/GenBank/DDBJ whole genome shotgun (WGS) entry which is preliminary data.</text>
</comment>
<evidence type="ECO:0000256" key="1">
    <source>
        <dbReference type="ARBA" id="ARBA00006484"/>
    </source>
</evidence>
<evidence type="ECO:0000256" key="3">
    <source>
        <dbReference type="ARBA" id="ARBA00023002"/>
    </source>
</evidence>
<keyword evidence="2" id="KW-0521">NADP</keyword>